<dbReference type="EMBL" id="JAUYZG010000005">
    <property type="protein sequence ID" value="KAK2906809.1"/>
    <property type="molecule type" value="Genomic_DNA"/>
</dbReference>
<dbReference type="PANTHER" id="PTHR11731:SF205">
    <property type="entry name" value="DIPEPTIDYL PEPTIDASE 4"/>
    <property type="match status" value="1"/>
</dbReference>
<dbReference type="InterPro" id="IPR050278">
    <property type="entry name" value="Serine_Prot_S9B/DPPIV"/>
</dbReference>
<evidence type="ECO:0000256" key="8">
    <source>
        <dbReference type="ARBA" id="ARBA00023180"/>
    </source>
</evidence>
<dbReference type="InterPro" id="IPR029058">
    <property type="entry name" value="AB_hydrolase_fold"/>
</dbReference>
<dbReference type="GO" id="GO:0006508">
    <property type="term" value="P:proteolysis"/>
    <property type="evidence" value="ECO:0007669"/>
    <property type="project" value="UniProtKB-KW"/>
</dbReference>
<evidence type="ECO:0000256" key="9">
    <source>
        <dbReference type="SAM" id="MobiDB-lite"/>
    </source>
</evidence>
<evidence type="ECO:0000256" key="6">
    <source>
        <dbReference type="ARBA" id="ARBA00022670"/>
    </source>
</evidence>
<dbReference type="GO" id="GO:0008239">
    <property type="term" value="F:dipeptidyl-peptidase activity"/>
    <property type="evidence" value="ECO:0007669"/>
    <property type="project" value="TreeGrafter"/>
</dbReference>
<evidence type="ECO:0000256" key="5">
    <source>
        <dbReference type="ARBA" id="ARBA00022525"/>
    </source>
</evidence>
<evidence type="ECO:0000259" key="11">
    <source>
        <dbReference type="PROSITE" id="PS00260"/>
    </source>
</evidence>
<keyword evidence="10" id="KW-0812">Transmembrane</keyword>
<dbReference type="AlphaFoldDB" id="A0AA88QBA7"/>
<evidence type="ECO:0000256" key="3">
    <source>
        <dbReference type="ARBA" id="ARBA00004613"/>
    </source>
</evidence>
<dbReference type="Proteomes" id="UP001187343">
    <property type="component" value="Unassembled WGS sequence"/>
</dbReference>
<keyword evidence="8" id="KW-0325">Glycoprotein</keyword>
<keyword evidence="10" id="KW-0472">Membrane</keyword>
<keyword evidence="7" id="KW-0378">Hydrolase</keyword>
<dbReference type="Pfam" id="PF00123">
    <property type="entry name" value="Hormone_2"/>
    <property type="match status" value="2"/>
</dbReference>
<dbReference type="Gene3D" id="3.40.50.1820">
    <property type="entry name" value="alpha/beta hydrolase"/>
    <property type="match status" value="1"/>
</dbReference>
<dbReference type="SMART" id="SM00070">
    <property type="entry name" value="GLUCA"/>
    <property type="match status" value="3"/>
</dbReference>
<dbReference type="FunFam" id="3.40.50.1820:FF:000003">
    <property type="entry name" value="Dipeptidyl peptidase 4"/>
    <property type="match status" value="1"/>
</dbReference>
<dbReference type="InterPro" id="IPR002469">
    <property type="entry name" value="Peptidase_S9B_N"/>
</dbReference>
<dbReference type="InterPro" id="IPR040522">
    <property type="entry name" value="DPPIV_rep"/>
</dbReference>
<accession>A0AA88QBA7</accession>
<feature type="region of interest" description="Disordered" evidence="9">
    <location>
        <begin position="771"/>
        <end position="811"/>
    </location>
</feature>
<evidence type="ECO:0000256" key="7">
    <source>
        <dbReference type="ARBA" id="ARBA00022801"/>
    </source>
</evidence>
<reference evidence="12" key="1">
    <citation type="submission" date="2023-08" db="EMBL/GenBank/DDBJ databases">
        <title>Chromosome-level Genome Assembly of mud carp (Cirrhinus molitorella).</title>
        <authorList>
            <person name="Liu H."/>
        </authorList>
    </citation>
    <scope>NUCLEOTIDE SEQUENCE</scope>
    <source>
        <strain evidence="12">Prfri</strain>
        <tissue evidence="12">Muscle</tissue>
    </source>
</reference>
<dbReference type="SUPFAM" id="SSF82171">
    <property type="entry name" value="DPP6 N-terminal domain-like"/>
    <property type="match status" value="1"/>
</dbReference>
<evidence type="ECO:0000256" key="10">
    <source>
        <dbReference type="SAM" id="Phobius"/>
    </source>
</evidence>
<dbReference type="Gene3D" id="6.10.250.590">
    <property type="match status" value="3"/>
</dbReference>
<feature type="domain" description="Glucagon / GIP / secretin / VIP family" evidence="11">
    <location>
        <begin position="920"/>
        <end position="942"/>
    </location>
</feature>
<protein>
    <recommendedName>
        <fullName evidence="11">Glucagon / GIP / secretin / VIP family domain-containing protein</fullName>
    </recommendedName>
</protein>
<dbReference type="GO" id="GO:0004252">
    <property type="term" value="F:serine-type endopeptidase activity"/>
    <property type="evidence" value="ECO:0007669"/>
    <property type="project" value="InterPro"/>
</dbReference>
<dbReference type="InterPro" id="IPR000532">
    <property type="entry name" value="Glucagon_GIP_secretin_VIP"/>
</dbReference>
<evidence type="ECO:0000256" key="2">
    <source>
        <dbReference type="ARBA" id="ARBA00004485"/>
    </source>
</evidence>
<evidence type="ECO:0000313" key="13">
    <source>
        <dbReference type="Proteomes" id="UP001187343"/>
    </source>
</evidence>
<evidence type="ECO:0000256" key="4">
    <source>
        <dbReference type="ARBA" id="ARBA00008369"/>
    </source>
</evidence>
<evidence type="ECO:0000313" key="12">
    <source>
        <dbReference type="EMBL" id="KAK2906809.1"/>
    </source>
</evidence>
<feature type="compositionally biased region" description="Basic and acidic residues" evidence="9">
    <location>
        <begin position="771"/>
        <end position="790"/>
    </location>
</feature>
<keyword evidence="10" id="KW-1133">Transmembrane helix</keyword>
<dbReference type="Pfam" id="PF18811">
    <property type="entry name" value="DPPIV_rep"/>
    <property type="match status" value="1"/>
</dbReference>
<dbReference type="GO" id="GO:0005179">
    <property type="term" value="F:hormone activity"/>
    <property type="evidence" value="ECO:0007669"/>
    <property type="project" value="InterPro"/>
</dbReference>
<dbReference type="PROSITE" id="PS00708">
    <property type="entry name" value="PRO_ENDOPEP_SER"/>
    <property type="match status" value="1"/>
</dbReference>
<dbReference type="PROSITE" id="PS00260">
    <property type="entry name" value="GLUCAGON"/>
    <property type="match status" value="2"/>
</dbReference>
<evidence type="ECO:0000256" key="1">
    <source>
        <dbReference type="ARBA" id="ARBA00004341"/>
    </source>
</evidence>
<proteinExistence type="inferred from homology"/>
<comment type="caution">
    <text evidence="12">The sequence shown here is derived from an EMBL/GenBank/DDBJ whole genome shotgun (WGS) entry which is preliminary data.</text>
</comment>
<keyword evidence="5" id="KW-0964">Secreted</keyword>
<organism evidence="12 13">
    <name type="scientific">Cirrhinus molitorella</name>
    <name type="common">mud carp</name>
    <dbReference type="NCBI Taxonomy" id="172907"/>
    <lineage>
        <taxon>Eukaryota</taxon>
        <taxon>Metazoa</taxon>
        <taxon>Chordata</taxon>
        <taxon>Craniata</taxon>
        <taxon>Vertebrata</taxon>
        <taxon>Euteleostomi</taxon>
        <taxon>Actinopterygii</taxon>
        <taxon>Neopterygii</taxon>
        <taxon>Teleostei</taxon>
        <taxon>Ostariophysi</taxon>
        <taxon>Cypriniformes</taxon>
        <taxon>Cyprinidae</taxon>
        <taxon>Labeoninae</taxon>
        <taxon>Labeonini</taxon>
        <taxon>Cirrhinus</taxon>
    </lineage>
</organism>
<keyword evidence="13" id="KW-1185">Reference proteome</keyword>
<name>A0AA88QBA7_9TELE</name>
<dbReference type="GO" id="GO:0005576">
    <property type="term" value="C:extracellular region"/>
    <property type="evidence" value="ECO:0007669"/>
    <property type="project" value="UniProtKB-SubCell"/>
</dbReference>
<dbReference type="InterPro" id="IPR002471">
    <property type="entry name" value="Pept_S9_AS"/>
</dbReference>
<dbReference type="Pfam" id="PF00326">
    <property type="entry name" value="Peptidase_S9"/>
    <property type="match status" value="1"/>
</dbReference>
<dbReference type="SUPFAM" id="SSF53474">
    <property type="entry name" value="alpha/beta-Hydrolases"/>
    <property type="match status" value="1"/>
</dbReference>
<dbReference type="PANTHER" id="PTHR11731">
    <property type="entry name" value="PROTEASE FAMILY S9B,C DIPEPTIDYL-PEPTIDASE IV-RELATED"/>
    <property type="match status" value="1"/>
</dbReference>
<feature type="domain" description="Glucagon / GIP / secretin / VIP family" evidence="11">
    <location>
        <begin position="835"/>
        <end position="857"/>
    </location>
</feature>
<dbReference type="InterPro" id="IPR001375">
    <property type="entry name" value="Peptidase_S9_cat"/>
</dbReference>
<dbReference type="GO" id="GO:0031258">
    <property type="term" value="C:lamellipodium membrane"/>
    <property type="evidence" value="ECO:0007669"/>
    <property type="project" value="UniProtKB-SubCell"/>
</dbReference>
<feature type="transmembrane region" description="Helical" evidence="10">
    <location>
        <begin position="7"/>
        <end position="28"/>
    </location>
</feature>
<dbReference type="Pfam" id="PF00930">
    <property type="entry name" value="DPPIV_N"/>
    <property type="match status" value="1"/>
</dbReference>
<comment type="subcellular location">
    <subcellularLocation>
        <location evidence="1">Cell projection</location>
        <location evidence="1">Invadopodium membrane</location>
        <topology evidence="1">Single-pass type II membrane protein</topology>
    </subcellularLocation>
    <subcellularLocation>
        <location evidence="2">Cell projection</location>
        <location evidence="2">Lamellipodium membrane</location>
        <topology evidence="2">Single-pass type II membrane protein</topology>
    </subcellularLocation>
    <subcellularLocation>
        <location evidence="3">Secreted</location>
    </subcellularLocation>
</comment>
<gene>
    <name evidence="12" type="ORF">Q8A67_005794</name>
</gene>
<dbReference type="Gene3D" id="2.140.10.30">
    <property type="entry name" value="Dipeptidylpeptidase IV, N-terminal domain"/>
    <property type="match status" value="1"/>
</dbReference>
<sequence length="961" mass="108354">MDIGKWILAAFGVVVVVVLIAVPTAILLNDDKTESQRTFTLEDYFNGTGKSKSYNMRWVSDDEYIHKTGEGSLHLINAATGNGSEFVNQQIFSRVAAFDYMVSADRKYVCFLSNYTKLWRHSYTASYSIYDLEKSDFVNTDIPHEVQYLEWSPTGHKLAFVWEYNVYVKETPTSAFKKVTTDGAHNLILNGIPDWVYEEEMFSTNFALWWSPNGRFVAYAKFNDSEVHNIEYSWYGEGQYPETVFIPYPKAGTPNPTVKLFVFDTNSSMTNEVLVPSAVGEGEHYLSTVTWASEERVAVQWQKRTQNYVILQTYDFNGTAWLDSSLSQTITSSTGWVGHFSPDQPVFRTDGGSCYYVMSDSAQFKHLVYFSGTQKTFLTSGNWEVTSILKVTKDAVYFLSNEHNASPGQRNVYKITINGASHSERECLTCTLNEERCKYNSAMFSTEGTYYLMSCSGPGLPLYTLRNSQDGTEVRVLEDNRDLENNLQSIAMPSVTHGTLKIGEFELWYQMTLPPNFDKSNKYPLLIDVYAGPCSQKSDFRFRVGWSTYLASTEKVIVASFDGRGSGYQGDKIMHALYKRLGTYEVEDQITATRQFIDMGFIDKDRVAIWGWSYGGYVTSMVMGAGSGVFKCGMAVAPVSKWEYYDSIYTERYMLTPAENQAFYDNSTVMGRAKNFKSVKYLLVHGTADDNVHFQQSAQISNALVDEQVDFDAMWYTDEDHGLGGSANQHQTRAVSSRAGNGLTLIDLNANVRACVGCRDGTAHLDRLYKTQTIEKRPRNQQETSEEKIQTHSTLPSTENRKKPICVPLQDDSTSTETVESLLARGQGFTTAKRHSEGTFSNDYSKYLETRRAQDFVQWLMNSKRNGGSAKRHAEGTYTSDVSSYLQDQAAQNFVAWLKSGQPKQDVANNRGANLPRRRHVDGSFTSDVNKVLDSIAAKEYLQWVMNSKTSGTSGKRGGNQ</sequence>
<comment type="similarity">
    <text evidence="4">Belongs to the glucagon family.</text>
</comment>
<keyword evidence="6" id="KW-0645">Protease</keyword>